<evidence type="ECO:0000313" key="2">
    <source>
        <dbReference type="EMBL" id="KAJ5372068.1"/>
    </source>
</evidence>
<comment type="caution">
    <text evidence="2">The sequence shown here is derived from an EMBL/GenBank/DDBJ whole genome shotgun (WGS) entry which is preliminary data.</text>
</comment>
<name>A0A9W9V7S7_9EURO</name>
<dbReference type="OrthoDB" id="4719016at2759"/>
<dbReference type="Pfam" id="PF04607">
    <property type="entry name" value="RelA_SpoT"/>
    <property type="match status" value="1"/>
</dbReference>
<protein>
    <submittedName>
        <fullName evidence="2">RelA/SpoT</fullName>
    </submittedName>
</protein>
<feature type="domain" description="RelA/SpoT" evidence="1">
    <location>
        <begin position="57"/>
        <end position="195"/>
    </location>
</feature>
<dbReference type="PANTHER" id="PTHR41773:SF1">
    <property type="entry name" value="RELA_SPOT DOMAIN-CONTAINING PROTEIN"/>
    <property type="match status" value="1"/>
</dbReference>
<dbReference type="GO" id="GO:0015969">
    <property type="term" value="P:guanosine tetraphosphate metabolic process"/>
    <property type="evidence" value="ECO:0007669"/>
    <property type="project" value="InterPro"/>
</dbReference>
<evidence type="ECO:0000313" key="3">
    <source>
        <dbReference type="Proteomes" id="UP001147752"/>
    </source>
</evidence>
<dbReference type="InterPro" id="IPR043519">
    <property type="entry name" value="NT_sf"/>
</dbReference>
<dbReference type="RefSeq" id="XP_056578054.1">
    <property type="nucleotide sequence ID" value="XM_056721804.1"/>
</dbReference>
<organism evidence="2 3">
    <name type="scientific">Penicillium concentricum</name>
    <dbReference type="NCBI Taxonomy" id="293559"/>
    <lineage>
        <taxon>Eukaryota</taxon>
        <taxon>Fungi</taxon>
        <taxon>Dikarya</taxon>
        <taxon>Ascomycota</taxon>
        <taxon>Pezizomycotina</taxon>
        <taxon>Eurotiomycetes</taxon>
        <taxon>Eurotiomycetidae</taxon>
        <taxon>Eurotiales</taxon>
        <taxon>Aspergillaceae</taxon>
        <taxon>Penicillium</taxon>
    </lineage>
</organism>
<dbReference type="InterPro" id="IPR007685">
    <property type="entry name" value="RelA_SpoT"/>
</dbReference>
<dbReference type="GeneID" id="81460987"/>
<reference evidence="2" key="1">
    <citation type="submission" date="2022-12" db="EMBL/GenBank/DDBJ databases">
        <authorList>
            <person name="Petersen C."/>
        </authorList>
    </citation>
    <scope>NUCLEOTIDE SEQUENCE</scope>
    <source>
        <strain evidence="2">IBT 3081</strain>
    </source>
</reference>
<dbReference type="CDD" id="cd05399">
    <property type="entry name" value="NT_Rel-Spo_like"/>
    <property type="match status" value="1"/>
</dbReference>
<gene>
    <name evidence="2" type="ORF">N7517_004074</name>
</gene>
<proteinExistence type="predicted"/>
<sequence length="454" mass="52157">MAPNTTFMVSEGESVASLFVQRYRTQDIVYYRKTLSAVEEICKQLLSNHGIPHATESRLKELASLENKLTKFERKQGFPYQAIEDINNDIVDLAGMCILVHIPSNRIKASELLHDTFVVKKVVHHPKQDDPKGTHQGSQGYVATHIHVLLKPEDLHARGLQSADAKLVEIQVISTEMRGWTNLEHDLVYKPNGKLSLALRHKLETMRMVVDVNENIHQQIEEEQAYRAAKENRSLRSVDDVGFILQKWLEEHHSAWFQGRTAGSCTSLFNFLKSRNMDTRGELRKVLEANLGSDSEAVYSRLASEYPAGRLTLVIFIMDRLLLMDGGSDVVDSVTDDHQIHLYKLQAMRSTFVWLDRFFTTSFMWQEVFADQNQESLRDGLILLNSARTGLFLDGNQLGDNDIAIIDYLWDWFERQDDRQIRLTFAISKNGLFRDRKDAREIILRLIQGMGRLN</sequence>
<dbReference type="AlphaFoldDB" id="A0A9W9V7S7"/>
<keyword evidence="3" id="KW-1185">Reference proteome</keyword>
<dbReference type="SUPFAM" id="SSF81301">
    <property type="entry name" value="Nucleotidyltransferase"/>
    <property type="match status" value="1"/>
</dbReference>
<dbReference type="Proteomes" id="UP001147752">
    <property type="component" value="Unassembled WGS sequence"/>
</dbReference>
<reference evidence="2" key="2">
    <citation type="journal article" date="2023" name="IMA Fungus">
        <title>Comparative genomic study of the Penicillium genus elucidates a diverse pangenome and 15 lateral gene transfer events.</title>
        <authorList>
            <person name="Petersen C."/>
            <person name="Sorensen T."/>
            <person name="Nielsen M.R."/>
            <person name="Sondergaard T.E."/>
            <person name="Sorensen J.L."/>
            <person name="Fitzpatrick D.A."/>
            <person name="Frisvad J.C."/>
            <person name="Nielsen K.L."/>
        </authorList>
    </citation>
    <scope>NUCLEOTIDE SEQUENCE</scope>
    <source>
        <strain evidence="2">IBT 3081</strain>
    </source>
</reference>
<dbReference type="PANTHER" id="PTHR41773">
    <property type="entry name" value="GTP PYROPHOSPHATASE-RELATED"/>
    <property type="match status" value="1"/>
</dbReference>
<dbReference type="EMBL" id="JAPZBT010000002">
    <property type="protein sequence ID" value="KAJ5372068.1"/>
    <property type="molecule type" value="Genomic_DNA"/>
</dbReference>
<dbReference type="SMART" id="SM00954">
    <property type="entry name" value="RelA_SpoT"/>
    <property type="match status" value="1"/>
</dbReference>
<evidence type="ECO:0000259" key="1">
    <source>
        <dbReference type="SMART" id="SM00954"/>
    </source>
</evidence>
<accession>A0A9W9V7S7</accession>
<dbReference type="Gene3D" id="3.30.460.10">
    <property type="entry name" value="Beta Polymerase, domain 2"/>
    <property type="match status" value="1"/>
</dbReference>